<protein>
    <submittedName>
        <fullName evidence="7">Membrane protein containing NADH:ubiquinone/plastoquinone oxidoreductase domain protein</fullName>
        <ecNumber evidence="7">1.-.-.-</ecNumber>
    </submittedName>
</protein>
<dbReference type="EC" id="1.-.-.-" evidence="7"/>
<dbReference type="InterPro" id="IPR003945">
    <property type="entry name" value="NU5C-like"/>
</dbReference>
<keyword evidence="3 5" id="KW-1133">Transmembrane helix</keyword>
<evidence type="ECO:0000256" key="1">
    <source>
        <dbReference type="ARBA" id="ARBA00004141"/>
    </source>
</evidence>
<dbReference type="PANTHER" id="PTHR42829">
    <property type="entry name" value="NADH-UBIQUINONE OXIDOREDUCTASE CHAIN 5"/>
    <property type="match status" value="1"/>
</dbReference>
<feature type="transmembrane region" description="Helical" evidence="5">
    <location>
        <begin position="33"/>
        <end position="54"/>
    </location>
</feature>
<keyword evidence="2 5" id="KW-0812">Transmembrane</keyword>
<dbReference type="InterPro" id="IPR001750">
    <property type="entry name" value="ND/Mrp_TM"/>
</dbReference>
<feature type="transmembrane region" description="Helical" evidence="5">
    <location>
        <begin position="7"/>
        <end position="27"/>
    </location>
</feature>
<reference evidence="7" key="2">
    <citation type="journal article" date="2014" name="ISME J.">
        <title>Microbial stratification in low pH oxic and suboxic macroscopic growths along an acid mine drainage.</title>
        <authorList>
            <person name="Mendez-Garcia C."/>
            <person name="Mesa V."/>
            <person name="Sprenger R.R."/>
            <person name="Richter M."/>
            <person name="Diez M.S."/>
            <person name="Solano J."/>
            <person name="Bargiela R."/>
            <person name="Golyshina O.V."/>
            <person name="Manteca A."/>
            <person name="Ramos J.L."/>
            <person name="Gallego J.R."/>
            <person name="Llorente I."/>
            <person name="Martins Dos Santos V.A."/>
            <person name="Jensen O.N."/>
            <person name="Pelaez A.I."/>
            <person name="Sanchez J."/>
            <person name="Ferrer M."/>
        </authorList>
    </citation>
    <scope>NUCLEOTIDE SEQUENCE</scope>
</reference>
<dbReference type="AlphaFoldDB" id="T1A787"/>
<name>T1A787_9ZZZZ</name>
<dbReference type="GO" id="GO:0016020">
    <property type="term" value="C:membrane"/>
    <property type="evidence" value="ECO:0007669"/>
    <property type="project" value="UniProtKB-SubCell"/>
</dbReference>
<feature type="non-terminal residue" evidence="7">
    <location>
        <position position="154"/>
    </location>
</feature>
<comment type="caution">
    <text evidence="7">The sequence shown here is derived from an EMBL/GenBank/DDBJ whole genome shotgun (WGS) entry which is preliminary data.</text>
</comment>
<feature type="transmembrane region" description="Helical" evidence="5">
    <location>
        <begin position="61"/>
        <end position="87"/>
    </location>
</feature>
<proteinExistence type="predicted"/>
<dbReference type="PANTHER" id="PTHR42829:SF2">
    <property type="entry name" value="NADH-UBIQUINONE OXIDOREDUCTASE CHAIN 5"/>
    <property type="match status" value="1"/>
</dbReference>
<dbReference type="Pfam" id="PF00361">
    <property type="entry name" value="Proton_antipo_M"/>
    <property type="match status" value="1"/>
</dbReference>
<feature type="transmembrane region" description="Helical" evidence="5">
    <location>
        <begin position="93"/>
        <end position="110"/>
    </location>
</feature>
<evidence type="ECO:0000256" key="3">
    <source>
        <dbReference type="ARBA" id="ARBA00022989"/>
    </source>
</evidence>
<evidence type="ECO:0000313" key="7">
    <source>
        <dbReference type="EMBL" id="EQD36759.1"/>
    </source>
</evidence>
<dbReference type="GO" id="GO:0042773">
    <property type="term" value="P:ATP synthesis coupled electron transport"/>
    <property type="evidence" value="ECO:0007669"/>
    <property type="project" value="InterPro"/>
</dbReference>
<evidence type="ECO:0000256" key="4">
    <source>
        <dbReference type="ARBA" id="ARBA00023136"/>
    </source>
</evidence>
<dbReference type="GO" id="GO:0003954">
    <property type="term" value="F:NADH dehydrogenase activity"/>
    <property type="evidence" value="ECO:0007669"/>
    <property type="project" value="TreeGrafter"/>
</dbReference>
<feature type="non-terminal residue" evidence="7">
    <location>
        <position position="1"/>
    </location>
</feature>
<sequence>TPVSALIHAATMVTAGVYLMCRVAPILHLAPDAAHVVAIVGVATAFLGATIACAQNDIKKILAYSTISQLGYMFLAVGVGAYVAAIFLMLTHAFYKALLFLGAGSVIHAMGDEQDTKRFGALARLMPITSITFLIAWLSIGGVPPFSGFWSKGD</sequence>
<feature type="domain" description="NADH:quinone oxidoreductase/Mrp antiporter transmembrane" evidence="6">
    <location>
        <begin position="1"/>
        <end position="152"/>
    </location>
</feature>
<comment type="subcellular location">
    <subcellularLocation>
        <location evidence="1">Membrane</location>
        <topology evidence="1">Multi-pass membrane protein</topology>
    </subcellularLocation>
</comment>
<keyword evidence="7" id="KW-0560">Oxidoreductase</keyword>
<keyword evidence="4 5" id="KW-0472">Membrane</keyword>
<dbReference type="PRINTS" id="PR01434">
    <property type="entry name" value="NADHDHGNASE5"/>
</dbReference>
<dbReference type="EMBL" id="AUZZ01008684">
    <property type="protein sequence ID" value="EQD36759.1"/>
    <property type="molecule type" value="Genomic_DNA"/>
</dbReference>
<dbReference type="GO" id="GO:0008137">
    <property type="term" value="F:NADH dehydrogenase (ubiquinone) activity"/>
    <property type="evidence" value="ECO:0007669"/>
    <property type="project" value="InterPro"/>
</dbReference>
<dbReference type="GO" id="GO:0015990">
    <property type="term" value="P:electron transport coupled proton transport"/>
    <property type="evidence" value="ECO:0007669"/>
    <property type="project" value="TreeGrafter"/>
</dbReference>
<accession>T1A787</accession>
<evidence type="ECO:0000259" key="6">
    <source>
        <dbReference type="Pfam" id="PF00361"/>
    </source>
</evidence>
<organism evidence="7">
    <name type="scientific">mine drainage metagenome</name>
    <dbReference type="NCBI Taxonomy" id="410659"/>
    <lineage>
        <taxon>unclassified sequences</taxon>
        <taxon>metagenomes</taxon>
        <taxon>ecological metagenomes</taxon>
    </lineage>
</organism>
<keyword evidence="7" id="KW-0830">Ubiquinone</keyword>
<feature type="transmembrane region" description="Helical" evidence="5">
    <location>
        <begin position="122"/>
        <end position="140"/>
    </location>
</feature>
<gene>
    <name evidence="7" type="ORF">B2A_12030</name>
</gene>
<evidence type="ECO:0000256" key="5">
    <source>
        <dbReference type="SAM" id="Phobius"/>
    </source>
</evidence>
<reference evidence="7" key="1">
    <citation type="submission" date="2013-08" db="EMBL/GenBank/DDBJ databases">
        <authorList>
            <person name="Mendez C."/>
            <person name="Richter M."/>
            <person name="Ferrer M."/>
            <person name="Sanchez J."/>
        </authorList>
    </citation>
    <scope>NUCLEOTIDE SEQUENCE</scope>
</reference>
<evidence type="ECO:0000256" key="2">
    <source>
        <dbReference type="ARBA" id="ARBA00022692"/>
    </source>
</evidence>